<gene>
    <name evidence="2" type="ORF">NNO07_14420</name>
</gene>
<feature type="region of interest" description="Disordered" evidence="1">
    <location>
        <begin position="1"/>
        <end position="24"/>
    </location>
</feature>
<name>A0ABT4Y5X1_METRE</name>
<sequence length="106" mass="11501">MSSSDTFGVRSELRHGRQGRRRPRHRLIAVHQPLSMRASGIATATLPAAGLPGLFGQPLNHSRAEQFVFLTSVNEVQQYPLDAAEQRNAEDSPSGIARHCSLGLTG</sequence>
<evidence type="ECO:0000313" key="2">
    <source>
        <dbReference type="EMBL" id="MDA8484267.1"/>
    </source>
</evidence>
<reference evidence="2 3" key="1">
    <citation type="submission" date="2022-07" db="EMBL/GenBank/DDBJ databases">
        <title>Genome Analysis of Selected Gammaproteobacteria from Nigerian Food snails.</title>
        <authorList>
            <person name="Okafor A.C."/>
        </authorList>
    </citation>
    <scope>NUCLEOTIDE SEQUENCE [LARGE SCALE GENOMIC DNA]</scope>
    <source>
        <strain evidence="2 3">Awg 2</strain>
    </source>
</reference>
<dbReference type="Proteomes" id="UP001211689">
    <property type="component" value="Unassembled WGS sequence"/>
</dbReference>
<evidence type="ECO:0000256" key="1">
    <source>
        <dbReference type="SAM" id="MobiDB-lite"/>
    </source>
</evidence>
<protein>
    <submittedName>
        <fullName evidence="2">Uncharacterized protein</fullName>
    </submittedName>
</protein>
<keyword evidence="3" id="KW-1185">Reference proteome</keyword>
<accession>A0ABT4Y5X1</accession>
<comment type="caution">
    <text evidence="2">The sequence shown here is derived from an EMBL/GenBank/DDBJ whole genome shotgun (WGS) entry which is preliminary data.</text>
</comment>
<organism evidence="2 3">
    <name type="scientific">Metapseudomonas resinovorans</name>
    <name type="common">Pseudomonas resinovorans</name>
    <dbReference type="NCBI Taxonomy" id="53412"/>
    <lineage>
        <taxon>Bacteria</taxon>
        <taxon>Pseudomonadati</taxon>
        <taxon>Pseudomonadota</taxon>
        <taxon>Gammaproteobacteria</taxon>
        <taxon>Pseudomonadales</taxon>
        <taxon>Pseudomonadaceae</taxon>
        <taxon>Metapseudomonas</taxon>
    </lineage>
</organism>
<dbReference type="RefSeq" id="WP_190828757.1">
    <property type="nucleotide sequence ID" value="NZ_JANEWF010000014.1"/>
</dbReference>
<proteinExistence type="predicted"/>
<evidence type="ECO:0000313" key="3">
    <source>
        <dbReference type="Proteomes" id="UP001211689"/>
    </source>
</evidence>
<dbReference type="EMBL" id="JANEWF010000014">
    <property type="protein sequence ID" value="MDA8484267.1"/>
    <property type="molecule type" value="Genomic_DNA"/>
</dbReference>
<feature type="region of interest" description="Disordered" evidence="1">
    <location>
        <begin position="84"/>
        <end position="106"/>
    </location>
</feature>